<dbReference type="EMBL" id="JGZB01000004">
    <property type="protein sequence ID" value="KFI68329.1"/>
    <property type="molecule type" value="Genomic_DNA"/>
</dbReference>
<keyword evidence="3" id="KW-1185">Reference proteome</keyword>
<dbReference type="eggNOG" id="COG2959">
    <property type="taxonomic scope" value="Bacteria"/>
</dbReference>
<organism evidence="2 3">
    <name type="scientific">Bifidobacterium magnum</name>
    <dbReference type="NCBI Taxonomy" id="1692"/>
    <lineage>
        <taxon>Bacteria</taxon>
        <taxon>Bacillati</taxon>
        <taxon>Actinomycetota</taxon>
        <taxon>Actinomycetes</taxon>
        <taxon>Bifidobacteriales</taxon>
        <taxon>Bifidobacteriaceae</taxon>
        <taxon>Bifidobacterium</taxon>
    </lineage>
</organism>
<name>A0A087BBC9_9BIFI</name>
<evidence type="ECO:0008006" key="4">
    <source>
        <dbReference type="Google" id="ProtNLM"/>
    </source>
</evidence>
<proteinExistence type="predicted"/>
<comment type="caution">
    <text evidence="2">The sequence shown here is derived from an EMBL/GenBank/DDBJ whole genome shotgun (WGS) entry which is preliminary data.</text>
</comment>
<dbReference type="RefSeq" id="WP_051126650.1">
    <property type="nucleotide sequence ID" value="NZ_JGZB01000004.1"/>
</dbReference>
<feature type="region of interest" description="Disordered" evidence="1">
    <location>
        <begin position="473"/>
        <end position="493"/>
    </location>
</feature>
<protein>
    <recommendedName>
        <fullName evidence="4">Chemotaxis protein</fullName>
    </recommendedName>
</protein>
<sequence length="493" mass="53258">MTSVVNGLANTSVPQFVNVVDSLSSANLQGADGALNLQPILDTQQAMTAANTSLQQQVTTYNNLPGAHISMISQAYDSGKKQLDTLGTTINQLAATFNMLPQMLNGNQTYAIIAQTPSELRSSGGLIGSVGELTINNGKIDVGNFHSNGDYLRITHDAAPHTQDEQHYFRDKGPLNMSFDIRDIAVFPNTADTAKAMQAVWQKTPWGANTPLSGVIMADPAFVQNLIGLTGDVHLSNGAVLTGKNTAEYLLNTVYIEYPNDGSMTDMVFEKAATQAISHMFSDMNVNKLMKVGKSLGQMAQERHFTMYSFNENVEKDIQNAGFTATTPDSSTQPEIGVYMNEQSPSKMGWYLKRNVTITPETCNGNGSRKYRVQYHMTNTATDAEIAQLPWCITGSIKTQPGWMYEKMLFFAPKGGSISDFNASGSGSAENIAQVPMNGEKPYGALAKLLPGQTLTFSYTVTVAPDATAELGVDQTPLNEPGSNVTYEKGSCK</sequence>
<gene>
    <name evidence="2" type="ORF">BMAGN_0290</name>
</gene>
<evidence type="ECO:0000313" key="2">
    <source>
        <dbReference type="EMBL" id="KFI68329.1"/>
    </source>
</evidence>
<accession>A0A087BBC9</accession>
<dbReference type="Pfam" id="PF13196">
    <property type="entry name" value="DUF4012"/>
    <property type="match status" value="1"/>
</dbReference>
<feature type="compositionally biased region" description="Polar residues" evidence="1">
    <location>
        <begin position="476"/>
        <end position="486"/>
    </location>
</feature>
<dbReference type="STRING" id="1692.BMAGN_0290"/>
<reference evidence="2 3" key="1">
    <citation type="submission" date="2014-03" db="EMBL/GenBank/DDBJ databases">
        <title>Genomics of Bifidobacteria.</title>
        <authorList>
            <person name="Ventura M."/>
            <person name="Milani C."/>
            <person name="Lugli G.A."/>
        </authorList>
    </citation>
    <scope>NUCLEOTIDE SEQUENCE [LARGE SCALE GENOMIC DNA]</scope>
    <source>
        <strain evidence="2 3">LMG 11591</strain>
    </source>
</reference>
<dbReference type="Proteomes" id="UP000029052">
    <property type="component" value="Unassembled WGS sequence"/>
</dbReference>
<dbReference type="AlphaFoldDB" id="A0A087BBC9"/>
<evidence type="ECO:0000313" key="3">
    <source>
        <dbReference type="Proteomes" id="UP000029052"/>
    </source>
</evidence>
<evidence type="ECO:0000256" key="1">
    <source>
        <dbReference type="SAM" id="MobiDB-lite"/>
    </source>
</evidence>
<dbReference type="InterPro" id="IPR025101">
    <property type="entry name" value="DUF4012"/>
</dbReference>